<accession>A0ABX0XF47</accession>
<keyword evidence="2" id="KW-0472">Membrane</keyword>
<protein>
    <submittedName>
        <fullName evidence="3">TolA-binding protein</fullName>
    </submittedName>
</protein>
<proteinExistence type="predicted"/>
<dbReference type="RefSeq" id="WP_168038380.1">
    <property type="nucleotide sequence ID" value="NZ_JAATJH010000004.1"/>
</dbReference>
<dbReference type="Gene3D" id="1.25.40.10">
    <property type="entry name" value="Tetratricopeptide repeat domain"/>
    <property type="match status" value="1"/>
</dbReference>
<evidence type="ECO:0000256" key="1">
    <source>
        <dbReference type="SAM" id="MobiDB-lite"/>
    </source>
</evidence>
<gene>
    <name evidence="3" type="ORF">GGR27_002875</name>
</gene>
<evidence type="ECO:0000313" key="4">
    <source>
        <dbReference type="Proteomes" id="UP000770785"/>
    </source>
</evidence>
<sequence>MSSEDQQERIDNYLLGLGSPEERLELAEEISQNSDLKTQLVDTQSAMDAVEFFEDDQLKQRLRAAEARFQSDRVTDGANAPEAKVRPLPPRRNSTSRWLAIAASVLLLLAAGWFIFEYNSPQSPAQLAQANFTPYENIAFDFVRGADDSIEADAFRAYERGNYARAADNLALLPASAQRSFYRGQALLAQGKFAEAEPIFLELSQSTFGLNRHSEYYRAVAQLGLGNVERAEAMLGAIDEQPDHPLRAEAENLLGKL</sequence>
<dbReference type="SUPFAM" id="SSF48452">
    <property type="entry name" value="TPR-like"/>
    <property type="match status" value="1"/>
</dbReference>
<reference evidence="3 4" key="1">
    <citation type="submission" date="2020-03" db="EMBL/GenBank/DDBJ databases">
        <title>Genomic Encyclopedia of Type Strains, Phase IV (KMG-IV): sequencing the most valuable type-strain genomes for metagenomic binning, comparative biology and taxonomic classification.</title>
        <authorList>
            <person name="Goeker M."/>
        </authorList>
    </citation>
    <scope>NUCLEOTIDE SEQUENCE [LARGE SCALE GENOMIC DNA]</scope>
    <source>
        <strain evidence="3 4">DSM 105096</strain>
    </source>
</reference>
<feature type="transmembrane region" description="Helical" evidence="2">
    <location>
        <begin position="98"/>
        <end position="116"/>
    </location>
</feature>
<dbReference type="EMBL" id="JAATJH010000004">
    <property type="protein sequence ID" value="NJC27362.1"/>
    <property type="molecule type" value="Genomic_DNA"/>
</dbReference>
<organism evidence="3 4">
    <name type="scientific">Neolewinella antarctica</name>
    <dbReference type="NCBI Taxonomy" id="442734"/>
    <lineage>
        <taxon>Bacteria</taxon>
        <taxon>Pseudomonadati</taxon>
        <taxon>Bacteroidota</taxon>
        <taxon>Saprospiria</taxon>
        <taxon>Saprospirales</taxon>
        <taxon>Lewinellaceae</taxon>
        <taxon>Neolewinella</taxon>
    </lineage>
</organism>
<feature type="region of interest" description="Disordered" evidence="1">
    <location>
        <begin position="70"/>
        <end position="91"/>
    </location>
</feature>
<dbReference type="Proteomes" id="UP000770785">
    <property type="component" value="Unassembled WGS sequence"/>
</dbReference>
<dbReference type="InterPro" id="IPR011990">
    <property type="entry name" value="TPR-like_helical_dom_sf"/>
</dbReference>
<keyword evidence="2" id="KW-0812">Transmembrane</keyword>
<keyword evidence="2" id="KW-1133">Transmembrane helix</keyword>
<evidence type="ECO:0000256" key="2">
    <source>
        <dbReference type="SAM" id="Phobius"/>
    </source>
</evidence>
<keyword evidence="4" id="KW-1185">Reference proteome</keyword>
<evidence type="ECO:0000313" key="3">
    <source>
        <dbReference type="EMBL" id="NJC27362.1"/>
    </source>
</evidence>
<comment type="caution">
    <text evidence="3">The sequence shown here is derived from an EMBL/GenBank/DDBJ whole genome shotgun (WGS) entry which is preliminary data.</text>
</comment>
<name>A0ABX0XF47_9BACT</name>